<dbReference type="InterPro" id="IPR043130">
    <property type="entry name" value="CDP-OH_PTrfase_TM_dom"/>
</dbReference>
<comment type="subunit">
    <text evidence="3">Homodimer.</text>
</comment>
<sequence>MVSSAFKPAVTRVIEPIARALSRIGITPDAVTLFGTFGASASALILLYRGELFWAAFAVSAFALSDLFDGAIARVSARGASQWGGFLDSTCDRITDASILAGLTLYLVQNDDPLAQLAIASIVIGNLIPYIRAKAESYGIACTVGIAERTERLALTLTAIGLDGLGVPYALSIGMWALFVLGLITVGQRIWVVRKGLLPNA</sequence>
<evidence type="ECO:0000256" key="9">
    <source>
        <dbReference type="ARBA" id="ARBA00033137"/>
    </source>
</evidence>
<evidence type="ECO:0000256" key="4">
    <source>
        <dbReference type="ARBA" id="ARBA00022692"/>
    </source>
</evidence>
<dbReference type="InterPro" id="IPR044268">
    <property type="entry name" value="PIP_synthase_PgsA1"/>
</dbReference>
<dbReference type="NCBIfam" id="NF045883">
    <property type="entry name" value="PIPSynth"/>
    <property type="match status" value="1"/>
</dbReference>
<evidence type="ECO:0000256" key="11">
    <source>
        <dbReference type="SAM" id="Phobius"/>
    </source>
</evidence>
<dbReference type="GO" id="GO:0016780">
    <property type="term" value="F:phosphotransferase activity, for other substituted phosphate groups"/>
    <property type="evidence" value="ECO:0007669"/>
    <property type="project" value="InterPro"/>
</dbReference>
<dbReference type="Gene3D" id="1.20.120.1760">
    <property type="match status" value="1"/>
</dbReference>
<evidence type="ECO:0000256" key="10">
    <source>
        <dbReference type="ARBA" id="ARBA00048865"/>
    </source>
</evidence>
<evidence type="ECO:0000256" key="7">
    <source>
        <dbReference type="ARBA" id="ARBA00023935"/>
    </source>
</evidence>
<protein>
    <recommendedName>
        <fullName evidence="8">Phosphatidylinositol phosphate synthase</fullName>
    </recommendedName>
    <alternativeName>
        <fullName evidence="9">CDP-diacylglycerol--D-myo-inositol-3-phosphate 3-phosphatidyltransferase</fullName>
    </alternativeName>
</protein>
<dbReference type="GO" id="GO:0016020">
    <property type="term" value="C:membrane"/>
    <property type="evidence" value="ECO:0007669"/>
    <property type="project" value="InterPro"/>
</dbReference>
<name>A0A6J5Z1N4_9ZZZZ</name>
<comment type="subcellular location">
    <subcellularLocation>
        <location evidence="1">Endomembrane system</location>
        <topology evidence="1">Multi-pass membrane protein</topology>
    </subcellularLocation>
</comment>
<evidence type="ECO:0000256" key="6">
    <source>
        <dbReference type="ARBA" id="ARBA00023136"/>
    </source>
</evidence>
<dbReference type="HAMAP" id="MF_02241">
    <property type="entry name" value="PIP_synthase"/>
    <property type="match status" value="1"/>
</dbReference>
<accession>A0A6J5Z1N4</accession>
<keyword evidence="6 11" id="KW-0472">Membrane</keyword>
<evidence type="ECO:0000256" key="2">
    <source>
        <dbReference type="ARBA" id="ARBA00004805"/>
    </source>
</evidence>
<dbReference type="GO" id="GO:0008654">
    <property type="term" value="P:phospholipid biosynthetic process"/>
    <property type="evidence" value="ECO:0007669"/>
    <property type="project" value="InterPro"/>
</dbReference>
<comment type="pathway">
    <text evidence="2">Phospholipid metabolism; phosphatidylinositol phosphate biosynthesis.</text>
</comment>
<organism evidence="12">
    <name type="scientific">freshwater metagenome</name>
    <dbReference type="NCBI Taxonomy" id="449393"/>
    <lineage>
        <taxon>unclassified sequences</taxon>
        <taxon>metagenomes</taxon>
        <taxon>ecological metagenomes</taxon>
    </lineage>
</organism>
<dbReference type="EMBL" id="CAESAK010000062">
    <property type="protein sequence ID" value="CAB4336531.1"/>
    <property type="molecule type" value="Genomic_DNA"/>
</dbReference>
<keyword evidence="4 11" id="KW-0812">Transmembrane</keyword>
<keyword evidence="5 11" id="KW-1133">Transmembrane helix</keyword>
<evidence type="ECO:0000256" key="3">
    <source>
        <dbReference type="ARBA" id="ARBA00011738"/>
    </source>
</evidence>
<evidence type="ECO:0000256" key="1">
    <source>
        <dbReference type="ARBA" id="ARBA00004127"/>
    </source>
</evidence>
<evidence type="ECO:0000256" key="5">
    <source>
        <dbReference type="ARBA" id="ARBA00022989"/>
    </source>
</evidence>
<evidence type="ECO:0000313" key="12">
    <source>
        <dbReference type="EMBL" id="CAB4336531.1"/>
    </source>
</evidence>
<dbReference type="GO" id="GO:0012505">
    <property type="term" value="C:endomembrane system"/>
    <property type="evidence" value="ECO:0007669"/>
    <property type="project" value="UniProtKB-SubCell"/>
</dbReference>
<dbReference type="UniPathway" id="UPA00220"/>
<comment type="catalytic activity">
    <reaction evidence="10">
        <text>a CDP-1,2-diacyl-sn-glycerol + 1D-myo-inositol 3-phosphate = a 1,2-diacyl-sn-glycero-3-phospho-(1D-myo-inositol-3-phosphate) + CMP + H(+)</text>
        <dbReference type="Rhea" id="RHEA:60504"/>
        <dbReference type="ChEBI" id="CHEBI:15378"/>
        <dbReference type="ChEBI" id="CHEBI:58088"/>
        <dbReference type="ChEBI" id="CHEBI:58332"/>
        <dbReference type="ChEBI" id="CHEBI:58401"/>
        <dbReference type="ChEBI" id="CHEBI:60377"/>
    </reaction>
</comment>
<comment type="catalytic activity">
    <reaction evidence="7">
        <text>1,2-di-(9Z-octadecenoyl)-sn-glycero-3-cytidine-5'-diphosphate + 1D-myo-inositol 3-phosphate = 1,2-di-(9Z-octadecenoyl)-sn-glycero-3-phospho-(1D-myo-inositol-3-phosphate) + CMP + H(+)</text>
        <dbReference type="Rhea" id="RHEA:61216"/>
        <dbReference type="ChEBI" id="CHEBI:15378"/>
        <dbReference type="ChEBI" id="CHEBI:58401"/>
        <dbReference type="ChEBI" id="CHEBI:60377"/>
        <dbReference type="ChEBI" id="CHEBI:85356"/>
        <dbReference type="ChEBI" id="CHEBI:144472"/>
    </reaction>
</comment>
<feature type="transmembrane region" description="Helical" evidence="11">
    <location>
        <begin position="169"/>
        <end position="191"/>
    </location>
</feature>
<reference evidence="12" key="1">
    <citation type="submission" date="2020-05" db="EMBL/GenBank/DDBJ databases">
        <authorList>
            <person name="Chiriac C."/>
            <person name="Salcher M."/>
            <person name="Ghai R."/>
            <person name="Kavagutti S V."/>
        </authorList>
    </citation>
    <scope>NUCLEOTIDE SEQUENCE</scope>
</reference>
<evidence type="ECO:0000256" key="8">
    <source>
        <dbReference type="ARBA" id="ARBA00024082"/>
    </source>
</evidence>
<dbReference type="InterPro" id="IPR000462">
    <property type="entry name" value="CDP-OH_P_trans"/>
</dbReference>
<gene>
    <name evidence="12" type="ORF">UFOPK3775_00588</name>
</gene>
<dbReference type="AlphaFoldDB" id="A0A6J5Z1N4"/>
<proteinExistence type="inferred from homology"/>
<dbReference type="Pfam" id="PF01066">
    <property type="entry name" value="CDP-OH_P_transf"/>
    <property type="match status" value="1"/>
</dbReference>